<evidence type="ECO:0000259" key="2">
    <source>
        <dbReference type="PROSITE" id="PS51841"/>
    </source>
</evidence>
<dbReference type="CTD" id="160492"/>
<dbReference type="Proteomes" id="UP000189705">
    <property type="component" value="Unplaced"/>
</dbReference>
<evidence type="ECO:0000313" key="4">
    <source>
        <dbReference type="RefSeq" id="XP_006031512.1"/>
    </source>
</evidence>
<dbReference type="eggNOG" id="KOG0977">
    <property type="taxonomic scope" value="Eukaryota"/>
</dbReference>
<dbReference type="InterPro" id="IPR001322">
    <property type="entry name" value="Lamin_tail_dom"/>
</dbReference>
<proteinExistence type="predicted"/>
<dbReference type="InterPro" id="IPR036415">
    <property type="entry name" value="Lamin_tail_dom_sf"/>
</dbReference>
<feature type="compositionally biased region" description="Polar residues" evidence="1">
    <location>
        <begin position="351"/>
        <end position="366"/>
    </location>
</feature>
<dbReference type="GO" id="GO:0005737">
    <property type="term" value="C:cytoplasm"/>
    <property type="evidence" value="ECO:0007669"/>
    <property type="project" value="TreeGrafter"/>
</dbReference>
<organism evidence="3 4">
    <name type="scientific">Alligator sinensis</name>
    <name type="common">Chinese alligator</name>
    <dbReference type="NCBI Taxonomy" id="38654"/>
    <lineage>
        <taxon>Eukaryota</taxon>
        <taxon>Metazoa</taxon>
        <taxon>Chordata</taxon>
        <taxon>Craniata</taxon>
        <taxon>Vertebrata</taxon>
        <taxon>Euteleostomi</taxon>
        <taxon>Archelosauria</taxon>
        <taxon>Archosauria</taxon>
        <taxon>Crocodylia</taxon>
        <taxon>Alligatoridae</taxon>
        <taxon>Alligatorinae</taxon>
        <taxon>Alligator</taxon>
    </lineage>
</organism>
<name>A0A1U7S9A5_ALLSI</name>
<reference evidence="4" key="1">
    <citation type="submission" date="2025-08" db="UniProtKB">
        <authorList>
            <consortium name="RefSeq"/>
        </authorList>
    </citation>
    <scope>IDENTIFICATION</scope>
</reference>
<feature type="region of interest" description="Disordered" evidence="1">
    <location>
        <begin position="323"/>
        <end position="401"/>
    </location>
</feature>
<dbReference type="InParanoid" id="A0A1U7S9A5"/>
<dbReference type="GeneID" id="102383308"/>
<dbReference type="Pfam" id="PF00932">
    <property type="entry name" value="LTD"/>
    <property type="match status" value="1"/>
</dbReference>
<dbReference type="AlphaFoldDB" id="A0A1U7S9A5"/>
<dbReference type="STRING" id="38654.A0A1U7S9A5"/>
<feature type="domain" description="LTD" evidence="2">
    <location>
        <begin position="164"/>
        <end position="285"/>
    </location>
</feature>
<feature type="compositionally biased region" description="Polar residues" evidence="1">
    <location>
        <begin position="378"/>
        <end position="390"/>
    </location>
</feature>
<accession>A0A1U7S9A5</accession>
<dbReference type="PROSITE" id="PS51841">
    <property type="entry name" value="LTD"/>
    <property type="match status" value="1"/>
</dbReference>
<dbReference type="InterPro" id="IPR042840">
    <property type="entry name" value="LMNTD1"/>
</dbReference>
<dbReference type="SUPFAM" id="SSF74853">
    <property type="entry name" value="Lamin A/C globular tail domain"/>
    <property type="match status" value="1"/>
</dbReference>
<gene>
    <name evidence="4" type="primary">LMNTD1</name>
</gene>
<dbReference type="GO" id="GO:0005635">
    <property type="term" value="C:nuclear envelope"/>
    <property type="evidence" value="ECO:0007669"/>
    <property type="project" value="TreeGrafter"/>
</dbReference>
<dbReference type="RefSeq" id="XP_006031512.1">
    <property type="nucleotide sequence ID" value="XM_006031450.1"/>
</dbReference>
<protein>
    <submittedName>
        <fullName evidence="4">Lamin tail domain-containing protein 1 isoform X1</fullName>
    </submittedName>
</protein>
<dbReference type="Gene3D" id="2.60.40.1260">
    <property type="entry name" value="Lamin Tail domain"/>
    <property type="match status" value="1"/>
</dbReference>
<dbReference type="OrthoDB" id="102442at2759"/>
<dbReference type="PANTHER" id="PTHR47012:SF1">
    <property type="entry name" value="LAMIN TAIL DOMAIN-CONTAINING PROTEIN 1"/>
    <property type="match status" value="1"/>
</dbReference>
<evidence type="ECO:0000313" key="3">
    <source>
        <dbReference type="Proteomes" id="UP000189705"/>
    </source>
</evidence>
<sequence length="401" mass="44298">MKALNAVQEKNLSLQSEITLLKSMTEGEGMEAIHFYSPFSSPDLGQFCGSLDFMTKRSTGPSEDALFFELVPTSSAAAMINGTTTATRLSKSPAAVHTTQERDSATSITSTSSAEWSCPNCICPSPATSISDQGQEDISSSYTDLEKNTQLLRHLERTPSAAEDYNISASSALGNLRIGDVHPGGHFVKILNSSPVIEESIGDYILQQNVNGQAVAVFRFPPNIRMSANSTVTIWVVDANVLHKPPSDFFWKEQNRLRMDLDCTTILCEPSGQAVAWCTPMYWNRKLRWKGQEDSEHLKNNTKPTKLIKQQRKSELRLSDIEQEEAVQGQPKEKGPIFIKREKKAPATLVPTRNSWCQSPNSSTHPHFSLVRPLTMGNDGSSLCRQSRCQSAKPDPAPESY</sequence>
<dbReference type="PANTHER" id="PTHR47012">
    <property type="entry name" value="LAMIN TAIL DOMAIN-CONTAINING PROTEIN 1"/>
    <property type="match status" value="1"/>
</dbReference>
<evidence type="ECO:0000256" key="1">
    <source>
        <dbReference type="SAM" id="MobiDB-lite"/>
    </source>
</evidence>
<dbReference type="KEGG" id="asn:102383308"/>
<keyword evidence="3" id="KW-1185">Reference proteome</keyword>